<proteinExistence type="predicted"/>
<dbReference type="Gene3D" id="3.40.50.2300">
    <property type="match status" value="1"/>
</dbReference>
<protein>
    <submittedName>
        <fullName evidence="4">Response regulator receiver domain-containing protein</fullName>
    </submittedName>
</protein>
<reference evidence="5" key="1">
    <citation type="submission" date="2016-10" db="EMBL/GenBank/DDBJ databases">
        <authorList>
            <person name="Varghese N."/>
            <person name="Submissions S."/>
        </authorList>
    </citation>
    <scope>NUCLEOTIDE SEQUENCE [LARGE SCALE GENOMIC DNA]</scope>
    <source>
        <strain evidence="5">CGMCC 1.10683</strain>
    </source>
</reference>
<dbReference type="Proteomes" id="UP000198788">
    <property type="component" value="Unassembled WGS sequence"/>
</dbReference>
<accession>A0A1I6TCN5</accession>
<dbReference type="InterPro" id="IPR011006">
    <property type="entry name" value="CheY-like_superfamily"/>
</dbReference>
<dbReference type="RefSeq" id="WP_092313012.1">
    <property type="nucleotide sequence ID" value="NZ_FOZV01000009.1"/>
</dbReference>
<feature type="domain" description="Response regulatory" evidence="3">
    <location>
        <begin position="3"/>
        <end position="120"/>
    </location>
</feature>
<sequence>MASILIVDDDPTVRLIATELLRRSDHAIVEAADGALAMKIVEAAQVDLIVLDLLMPNVDGLEVIRRVRGSHPDIRILAISSGGRGGALSYLEAARVFGADEVMTKPLRLASFAATVERLLAEPASRPGPWALTDRPAAVAA</sequence>
<dbReference type="SMART" id="SM00448">
    <property type="entry name" value="REC"/>
    <property type="match status" value="1"/>
</dbReference>
<evidence type="ECO:0000313" key="4">
    <source>
        <dbReference type="EMBL" id="SFS86940.1"/>
    </source>
</evidence>
<gene>
    <name evidence="4" type="ORF">SAMN05192570_3128</name>
</gene>
<evidence type="ECO:0000313" key="5">
    <source>
        <dbReference type="Proteomes" id="UP000198788"/>
    </source>
</evidence>
<dbReference type="AlphaFoldDB" id="A0A1I6TCN5"/>
<dbReference type="PANTHER" id="PTHR44591">
    <property type="entry name" value="STRESS RESPONSE REGULATOR PROTEIN 1"/>
    <property type="match status" value="1"/>
</dbReference>
<evidence type="ECO:0000256" key="2">
    <source>
        <dbReference type="PROSITE-ProRule" id="PRU00169"/>
    </source>
</evidence>
<name>A0A1I6TCN5_9CAUL</name>
<evidence type="ECO:0000256" key="1">
    <source>
        <dbReference type="ARBA" id="ARBA00022553"/>
    </source>
</evidence>
<dbReference type="SUPFAM" id="SSF52172">
    <property type="entry name" value="CheY-like"/>
    <property type="match status" value="1"/>
</dbReference>
<keyword evidence="1 2" id="KW-0597">Phosphoprotein</keyword>
<dbReference type="Pfam" id="PF00072">
    <property type="entry name" value="Response_reg"/>
    <property type="match status" value="1"/>
</dbReference>
<dbReference type="PANTHER" id="PTHR44591:SF3">
    <property type="entry name" value="RESPONSE REGULATORY DOMAIN-CONTAINING PROTEIN"/>
    <property type="match status" value="1"/>
</dbReference>
<organism evidence="4 5">
    <name type="scientific">Brevundimonas viscosa</name>
    <dbReference type="NCBI Taxonomy" id="871741"/>
    <lineage>
        <taxon>Bacteria</taxon>
        <taxon>Pseudomonadati</taxon>
        <taxon>Pseudomonadota</taxon>
        <taxon>Alphaproteobacteria</taxon>
        <taxon>Caulobacterales</taxon>
        <taxon>Caulobacteraceae</taxon>
        <taxon>Brevundimonas</taxon>
    </lineage>
</organism>
<dbReference type="PROSITE" id="PS50110">
    <property type="entry name" value="RESPONSE_REGULATORY"/>
    <property type="match status" value="1"/>
</dbReference>
<dbReference type="STRING" id="871741.SAMN05192570_3128"/>
<evidence type="ECO:0000259" key="3">
    <source>
        <dbReference type="PROSITE" id="PS50110"/>
    </source>
</evidence>
<dbReference type="EMBL" id="FOZV01000009">
    <property type="protein sequence ID" value="SFS86940.1"/>
    <property type="molecule type" value="Genomic_DNA"/>
</dbReference>
<dbReference type="OrthoDB" id="5456285at2"/>
<dbReference type="CDD" id="cd17546">
    <property type="entry name" value="REC_hyHK_CKI1_RcsC-like"/>
    <property type="match status" value="1"/>
</dbReference>
<feature type="modified residue" description="4-aspartylphosphate" evidence="2">
    <location>
        <position position="52"/>
    </location>
</feature>
<dbReference type="InterPro" id="IPR001789">
    <property type="entry name" value="Sig_transdc_resp-reg_receiver"/>
</dbReference>
<dbReference type="GO" id="GO:0000160">
    <property type="term" value="P:phosphorelay signal transduction system"/>
    <property type="evidence" value="ECO:0007669"/>
    <property type="project" value="InterPro"/>
</dbReference>
<dbReference type="InterPro" id="IPR050595">
    <property type="entry name" value="Bact_response_regulator"/>
</dbReference>
<keyword evidence="5" id="KW-1185">Reference proteome</keyword>